<proteinExistence type="inferred from homology"/>
<dbReference type="PROSITE" id="PS50928">
    <property type="entry name" value="ABC_TM1"/>
    <property type="match status" value="1"/>
</dbReference>
<dbReference type="CDD" id="cd06261">
    <property type="entry name" value="TM_PBP2"/>
    <property type="match status" value="1"/>
</dbReference>
<organism evidence="10 11">
    <name type="scientific">Vibrio casei</name>
    <dbReference type="NCBI Taxonomy" id="673372"/>
    <lineage>
        <taxon>Bacteria</taxon>
        <taxon>Pseudomonadati</taxon>
        <taxon>Pseudomonadota</taxon>
        <taxon>Gammaproteobacteria</taxon>
        <taxon>Vibrionales</taxon>
        <taxon>Vibrionaceae</taxon>
        <taxon>Vibrio</taxon>
    </lineage>
</organism>
<evidence type="ECO:0000256" key="2">
    <source>
        <dbReference type="ARBA" id="ARBA00022448"/>
    </source>
</evidence>
<feature type="transmembrane region" description="Helical" evidence="8">
    <location>
        <begin position="141"/>
        <end position="165"/>
    </location>
</feature>
<evidence type="ECO:0000256" key="8">
    <source>
        <dbReference type="RuleBase" id="RU363032"/>
    </source>
</evidence>
<dbReference type="PANTHER" id="PTHR43163">
    <property type="entry name" value="DIPEPTIDE TRANSPORT SYSTEM PERMEASE PROTEIN DPPB-RELATED"/>
    <property type="match status" value="1"/>
</dbReference>
<comment type="subcellular location">
    <subcellularLocation>
        <location evidence="1 8">Cell membrane</location>
        <topology evidence="1 8">Multi-pass membrane protein</topology>
    </subcellularLocation>
</comment>
<keyword evidence="11" id="KW-1185">Reference proteome</keyword>
<evidence type="ECO:0000259" key="9">
    <source>
        <dbReference type="PROSITE" id="PS50928"/>
    </source>
</evidence>
<dbReference type="GO" id="GO:0071916">
    <property type="term" value="F:dipeptide transmembrane transporter activity"/>
    <property type="evidence" value="ECO:0007669"/>
    <property type="project" value="TreeGrafter"/>
</dbReference>
<sequence length="319" mass="35271">MFTILYQRVFQLFAVIFSVGGLTFLLMRALPGDMAYRIAASRYGQDNVNEQAAEFVRQELALNQTGWHGFMQWMLDIAQFNFGHSLVSGESVFSIVEHQLTHSIMLAGTGMLMSIIIAIPIGLCSALWPRHFNLLAFTFSALFRSLPVFVIGLILILLFALHWSWFPVAGFGTPNHLVLPALTLAISLAAASNRIIYHSAQDTFRAPFYSFARTKGLGTVTTFRRHGIINIALPVVAYWGVQLVIVLEGVVMIESLFSWPGVGHGLAHAIFARDIPVIQGTAICLGILFVILNTINDLICRQLDPRSQQPKSDLQGAVI</sequence>
<gene>
    <name evidence="10" type="ORF">CIK83_11015</name>
</gene>
<evidence type="ECO:0000313" key="11">
    <source>
        <dbReference type="Proteomes" id="UP000252479"/>
    </source>
</evidence>
<evidence type="ECO:0000256" key="5">
    <source>
        <dbReference type="ARBA" id="ARBA00022989"/>
    </source>
</evidence>
<keyword evidence="4 8" id="KW-0812">Transmembrane</keyword>
<dbReference type="SUPFAM" id="SSF161098">
    <property type="entry name" value="MetI-like"/>
    <property type="match status" value="1"/>
</dbReference>
<feature type="transmembrane region" description="Helical" evidence="8">
    <location>
        <begin position="177"/>
        <end position="197"/>
    </location>
</feature>
<evidence type="ECO:0000256" key="7">
    <source>
        <dbReference type="ARBA" id="ARBA00024202"/>
    </source>
</evidence>
<feature type="transmembrane region" description="Helical" evidence="8">
    <location>
        <begin position="231"/>
        <end position="257"/>
    </location>
</feature>
<evidence type="ECO:0000256" key="1">
    <source>
        <dbReference type="ARBA" id="ARBA00004651"/>
    </source>
</evidence>
<keyword evidence="6 8" id="KW-0472">Membrane</keyword>
<comment type="caution">
    <text evidence="10">The sequence shown here is derived from an EMBL/GenBank/DDBJ whole genome shotgun (WGS) entry which is preliminary data.</text>
</comment>
<dbReference type="Proteomes" id="UP000252479">
    <property type="component" value="Unassembled WGS sequence"/>
</dbReference>
<dbReference type="OrthoDB" id="9805855at2"/>
<evidence type="ECO:0000313" key="10">
    <source>
        <dbReference type="EMBL" id="RCS70006.1"/>
    </source>
</evidence>
<evidence type="ECO:0000256" key="4">
    <source>
        <dbReference type="ARBA" id="ARBA00022692"/>
    </source>
</evidence>
<protein>
    <submittedName>
        <fullName evidence="10">ABC transporter permease</fullName>
    </submittedName>
</protein>
<dbReference type="InterPro" id="IPR035906">
    <property type="entry name" value="MetI-like_sf"/>
</dbReference>
<dbReference type="Gene3D" id="1.10.3720.10">
    <property type="entry name" value="MetI-like"/>
    <property type="match status" value="1"/>
</dbReference>
<dbReference type="RefSeq" id="WP_086961239.1">
    <property type="nucleotide sequence ID" value="NZ_AP018681.1"/>
</dbReference>
<feature type="transmembrane region" description="Helical" evidence="8">
    <location>
        <begin position="277"/>
        <end position="299"/>
    </location>
</feature>
<keyword evidence="5 8" id="KW-1133">Transmembrane helix</keyword>
<evidence type="ECO:0000256" key="6">
    <source>
        <dbReference type="ARBA" id="ARBA00023136"/>
    </source>
</evidence>
<dbReference type="GO" id="GO:0005886">
    <property type="term" value="C:plasma membrane"/>
    <property type="evidence" value="ECO:0007669"/>
    <property type="project" value="UniProtKB-SubCell"/>
</dbReference>
<dbReference type="GeneID" id="303189451"/>
<dbReference type="PANTHER" id="PTHR43163:SF6">
    <property type="entry name" value="DIPEPTIDE TRANSPORT SYSTEM PERMEASE PROTEIN DPPB-RELATED"/>
    <property type="match status" value="1"/>
</dbReference>
<evidence type="ECO:0000256" key="3">
    <source>
        <dbReference type="ARBA" id="ARBA00022475"/>
    </source>
</evidence>
<accession>A0A368LHA6</accession>
<dbReference type="EMBL" id="QPGL01000002">
    <property type="protein sequence ID" value="RCS70006.1"/>
    <property type="molecule type" value="Genomic_DNA"/>
</dbReference>
<name>A0A368LHA6_9VIBR</name>
<reference evidence="10 11" key="1">
    <citation type="journal article" date="2017" name="Elife">
        <title>Extensive horizontal gene transfer in cheese-associated bacteria.</title>
        <authorList>
            <person name="Bonham K.S."/>
            <person name="Wolfe B.E."/>
            <person name="Dutton R.J."/>
        </authorList>
    </citation>
    <scope>NUCLEOTIDE SEQUENCE [LARGE SCALE GENOMIC DNA]</scope>
    <source>
        <strain evidence="10 11">JB196</strain>
    </source>
</reference>
<keyword evidence="3" id="KW-1003">Cell membrane</keyword>
<dbReference type="AlphaFoldDB" id="A0A368LHA6"/>
<feature type="transmembrane region" description="Helical" evidence="8">
    <location>
        <begin position="12"/>
        <end position="30"/>
    </location>
</feature>
<feature type="transmembrane region" description="Helical" evidence="8">
    <location>
        <begin position="104"/>
        <end position="129"/>
    </location>
</feature>
<keyword evidence="2 8" id="KW-0813">Transport</keyword>
<dbReference type="Pfam" id="PF00528">
    <property type="entry name" value="BPD_transp_1"/>
    <property type="match status" value="1"/>
</dbReference>
<feature type="domain" description="ABC transmembrane type-1" evidence="9">
    <location>
        <begin position="100"/>
        <end position="300"/>
    </location>
</feature>
<comment type="similarity">
    <text evidence="7">Belongs to the binding-protein-dependent transport system permease family. OppBC subfamily.</text>
</comment>
<dbReference type="InterPro" id="IPR000515">
    <property type="entry name" value="MetI-like"/>
</dbReference>